<dbReference type="Pfam" id="PF00082">
    <property type="entry name" value="Peptidase_S8"/>
    <property type="match status" value="1"/>
</dbReference>
<dbReference type="Gene3D" id="3.40.50.200">
    <property type="entry name" value="Peptidase S8/S53 domain"/>
    <property type="match status" value="1"/>
</dbReference>
<evidence type="ECO:0000259" key="11">
    <source>
        <dbReference type="Pfam" id="PF02225"/>
    </source>
</evidence>
<evidence type="ECO:0000313" key="12">
    <source>
        <dbReference type="EMBL" id="MFC0525235.1"/>
    </source>
</evidence>
<dbReference type="InterPro" id="IPR023828">
    <property type="entry name" value="Peptidase_S8_Ser-AS"/>
</dbReference>
<gene>
    <name evidence="12" type="ORF">ACFFGV_16760</name>
</gene>
<evidence type="ECO:0000256" key="7">
    <source>
        <dbReference type="ARBA" id="ARBA00022825"/>
    </source>
</evidence>
<dbReference type="Gene3D" id="3.50.30.30">
    <property type="match status" value="1"/>
</dbReference>
<keyword evidence="2" id="KW-0134">Cell wall</keyword>
<feature type="domain" description="PA" evidence="11">
    <location>
        <begin position="326"/>
        <end position="392"/>
    </location>
</feature>
<feature type="domain" description="Peptidase S8/S53" evidence="10">
    <location>
        <begin position="118"/>
        <end position="506"/>
    </location>
</feature>
<dbReference type="InterPro" id="IPR036852">
    <property type="entry name" value="Peptidase_S8/S53_dom_sf"/>
</dbReference>
<feature type="active site" description="Charge relay system" evidence="8">
    <location>
        <position position="127"/>
    </location>
</feature>
<keyword evidence="4 8" id="KW-0645">Protease</keyword>
<dbReference type="EMBL" id="JBHLTP010000013">
    <property type="protein sequence ID" value="MFC0525235.1"/>
    <property type="molecule type" value="Genomic_DNA"/>
</dbReference>
<dbReference type="PROSITE" id="PS00138">
    <property type="entry name" value="SUBTILASE_SER"/>
    <property type="match status" value="1"/>
</dbReference>
<keyword evidence="5" id="KW-0732">Signal</keyword>
<dbReference type="PANTHER" id="PTHR43806:SF65">
    <property type="entry name" value="SERINE PROTEASE APRX"/>
    <property type="match status" value="1"/>
</dbReference>
<evidence type="ECO:0000259" key="10">
    <source>
        <dbReference type="Pfam" id="PF00082"/>
    </source>
</evidence>
<dbReference type="Proteomes" id="UP001589836">
    <property type="component" value="Unassembled WGS sequence"/>
</dbReference>
<dbReference type="InterPro" id="IPR003137">
    <property type="entry name" value="PA_domain"/>
</dbReference>
<dbReference type="PROSITE" id="PS51892">
    <property type="entry name" value="SUBTILASE"/>
    <property type="match status" value="1"/>
</dbReference>
<feature type="active site" description="Charge relay system" evidence="8">
    <location>
        <position position="167"/>
    </location>
</feature>
<dbReference type="InterPro" id="IPR015500">
    <property type="entry name" value="Peptidase_S8_subtilisin-rel"/>
</dbReference>
<dbReference type="PROSITE" id="PS00137">
    <property type="entry name" value="SUBTILASE_HIS"/>
    <property type="match status" value="1"/>
</dbReference>
<evidence type="ECO:0000256" key="6">
    <source>
        <dbReference type="ARBA" id="ARBA00022801"/>
    </source>
</evidence>
<feature type="active site" description="Charge relay system" evidence="8">
    <location>
        <position position="455"/>
    </location>
</feature>
<evidence type="ECO:0000256" key="9">
    <source>
        <dbReference type="RuleBase" id="RU003355"/>
    </source>
</evidence>
<comment type="similarity">
    <text evidence="1 8 9">Belongs to the peptidase S8 family.</text>
</comment>
<organism evidence="12 13">
    <name type="scientific">Pontibacillus salicampi</name>
    <dbReference type="NCBI Taxonomy" id="1449801"/>
    <lineage>
        <taxon>Bacteria</taxon>
        <taxon>Bacillati</taxon>
        <taxon>Bacillota</taxon>
        <taxon>Bacilli</taxon>
        <taxon>Bacillales</taxon>
        <taxon>Bacillaceae</taxon>
        <taxon>Pontibacillus</taxon>
    </lineage>
</organism>
<dbReference type="SUPFAM" id="SSF52025">
    <property type="entry name" value="PA domain"/>
    <property type="match status" value="1"/>
</dbReference>
<sequence>MDMWKKMMIASVLLISMLPASVFSLEEEKSIIIEVEGDAHKWEQYIKDYYPRIEVVHVYDTLLQGIALRGRMQELDRLEKAEFIKQSFPSQTYQVHIDESVPHVLQQKSPLLKAPYTGKGVKVGVIDTGIDYTHPDLKANYRGGYDVVDLDEDPMETQQEQGEPTLHGTHVAGIIGADGDVKGIAPDAEIYGYRALGPGGIGSSVHVIAAIEQAVKDGMDIINLSLGNAVNGPDWPTSLAVNEAVNMGVAMVISGGNSGPDHWTVGSPATAEDAIAVGASTPPMKIPYLFDRLYDKQISLYPMMGAPSWDITKKFSMLYGSKGKKQLRDATDQVVLMERGEITFTEKAKAAEQAGAKALIIYNNEEGPFQGAIEDKVSIPVSAVSKEDGEWLKEHVVQDKQWMDTRYETIVDTVASFSSQGPVTWNWDIKPDILAPGVAIKSTVPGGYMELQGTSMASPHVAGALALLKEAHPDWGPKELKAAILSTAAPVTEGGKVVSPTAQGVGKIQPLEAIEAETFLYDNRLAFGRVLHTREERTQYVTIENRSDTTQAYTFRPPKQKAGLRFQVPLSFTLAPGEKKKVPITVRVNQQQLPGETPYVEGWLELEDQNRSYQIPYLLLTKDTEFPRAMGLELALKPFSDEEYTYQVYLPLDADTLDVDLYNPDTLQYVRSLFEKKQIERGVVKGTLTKEEAGEEGVYLAVLTVRTGEVKQTFESMVIIGEDHIIEERH</sequence>
<evidence type="ECO:0000256" key="8">
    <source>
        <dbReference type="PROSITE-ProRule" id="PRU01240"/>
    </source>
</evidence>
<dbReference type="CDD" id="cd07474">
    <property type="entry name" value="Peptidases_S8_subtilisin_Vpr-like"/>
    <property type="match status" value="1"/>
</dbReference>
<evidence type="ECO:0000256" key="4">
    <source>
        <dbReference type="ARBA" id="ARBA00022670"/>
    </source>
</evidence>
<dbReference type="InterPro" id="IPR013783">
    <property type="entry name" value="Ig-like_fold"/>
</dbReference>
<keyword evidence="3" id="KW-0964">Secreted</keyword>
<dbReference type="Pfam" id="PF02225">
    <property type="entry name" value="PA"/>
    <property type="match status" value="1"/>
</dbReference>
<evidence type="ECO:0000256" key="2">
    <source>
        <dbReference type="ARBA" id="ARBA00022512"/>
    </source>
</evidence>
<dbReference type="InterPro" id="IPR022398">
    <property type="entry name" value="Peptidase_S8_His-AS"/>
</dbReference>
<dbReference type="InterPro" id="IPR050131">
    <property type="entry name" value="Peptidase_S8_subtilisin-like"/>
</dbReference>
<keyword evidence="7 8" id="KW-0720">Serine protease</keyword>
<dbReference type="InterPro" id="IPR023827">
    <property type="entry name" value="Peptidase_S8_Asp-AS"/>
</dbReference>
<evidence type="ECO:0000256" key="5">
    <source>
        <dbReference type="ARBA" id="ARBA00022729"/>
    </source>
</evidence>
<reference evidence="12 13" key="1">
    <citation type="submission" date="2024-09" db="EMBL/GenBank/DDBJ databases">
        <authorList>
            <person name="Sun Q."/>
            <person name="Mori K."/>
        </authorList>
    </citation>
    <scope>NUCLEOTIDE SEQUENCE [LARGE SCALE GENOMIC DNA]</scope>
    <source>
        <strain evidence="12 13">NCAIM B.02529</strain>
    </source>
</reference>
<accession>A0ABV6LS43</accession>
<name>A0ABV6LS43_9BACI</name>
<dbReference type="InterPro" id="IPR034213">
    <property type="entry name" value="S8_Vpr-like"/>
</dbReference>
<evidence type="ECO:0000256" key="3">
    <source>
        <dbReference type="ARBA" id="ARBA00022525"/>
    </source>
</evidence>
<proteinExistence type="inferred from homology"/>
<evidence type="ECO:0000313" key="13">
    <source>
        <dbReference type="Proteomes" id="UP001589836"/>
    </source>
</evidence>
<comment type="caution">
    <text evidence="12">The sequence shown here is derived from an EMBL/GenBank/DDBJ whole genome shotgun (WGS) entry which is preliminary data.</text>
</comment>
<dbReference type="InterPro" id="IPR000209">
    <property type="entry name" value="Peptidase_S8/S53_dom"/>
</dbReference>
<dbReference type="Gene3D" id="2.60.40.10">
    <property type="entry name" value="Immunoglobulins"/>
    <property type="match status" value="1"/>
</dbReference>
<keyword evidence="13" id="KW-1185">Reference proteome</keyword>
<dbReference type="CDD" id="cd02133">
    <property type="entry name" value="PA_C5a_like"/>
    <property type="match status" value="1"/>
</dbReference>
<dbReference type="SUPFAM" id="SSF52743">
    <property type="entry name" value="Subtilisin-like"/>
    <property type="match status" value="1"/>
</dbReference>
<dbReference type="PANTHER" id="PTHR43806">
    <property type="entry name" value="PEPTIDASE S8"/>
    <property type="match status" value="1"/>
</dbReference>
<dbReference type="PRINTS" id="PR00723">
    <property type="entry name" value="SUBTILISIN"/>
</dbReference>
<dbReference type="InterPro" id="IPR046450">
    <property type="entry name" value="PA_dom_sf"/>
</dbReference>
<evidence type="ECO:0000256" key="1">
    <source>
        <dbReference type="ARBA" id="ARBA00011073"/>
    </source>
</evidence>
<keyword evidence="6 8" id="KW-0378">Hydrolase</keyword>
<dbReference type="PROSITE" id="PS00136">
    <property type="entry name" value="SUBTILASE_ASP"/>
    <property type="match status" value="1"/>
</dbReference>
<protein>
    <submittedName>
        <fullName evidence="12">S8 family serine peptidase</fullName>
    </submittedName>
</protein>